<evidence type="ECO:0000259" key="5">
    <source>
        <dbReference type="Pfam" id="PF01343"/>
    </source>
</evidence>
<evidence type="ECO:0000256" key="4">
    <source>
        <dbReference type="ARBA" id="ARBA00022825"/>
    </source>
</evidence>
<dbReference type="Gene3D" id="6.20.330.10">
    <property type="match status" value="1"/>
</dbReference>
<reference evidence="6 7" key="1">
    <citation type="submission" date="2019-09" db="EMBL/GenBank/DDBJ databases">
        <title>NBRP : Genome information of microbial organism related human and environment.</title>
        <authorList>
            <person name="Hattori M."/>
            <person name="Oshima K."/>
            <person name="Inaba H."/>
            <person name="Suda W."/>
            <person name="Sakamoto M."/>
            <person name="Iino T."/>
            <person name="Kitahara M."/>
            <person name="Oshida Y."/>
            <person name="Iida T."/>
            <person name="Kudo T."/>
            <person name="Itoh T."/>
            <person name="Ohkuma M."/>
        </authorList>
    </citation>
    <scope>NUCLEOTIDE SEQUENCE [LARGE SCALE GENOMIC DNA]</scope>
    <source>
        <strain evidence="6 7">Hi-2</strain>
    </source>
</reference>
<organism evidence="6 7">
    <name type="scientific">Iodidimonas gelatinilytica</name>
    <dbReference type="NCBI Taxonomy" id="1236966"/>
    <lineage>
        <taxon>Bacteria</taxon>
        <taxon>Pseudomonadati</taxon>
        <taxon>Pseudomonadota</taxon>
        <taxon>Alphaproteobacteria</taxon>
        <taxon>Iodidimonadales</taxon>
        <taxon>Iodidimonadaceae</taxon>
        <taxon>Iodidimonas</taxon>
    </lineage>
</organism>
<dbReference type="InterPro" id="IPR047272">
    <property type="entry name" value="S49_SppA_C"/>
</dbReference>
<dbReference type="InterPro" id="IPR002142">
    <property type="entry name" value="Peptidase_S49"/>
</dbReference>
<feature type="domain" description="Peptidase S49" evidence="5">
    <location>
        <begin position="81"/>
        <end position="223"/>
    </location>
</feature>
<dbReference type="SUPFAM" id="SSF52096">
    <property type="entry name" value="ClpP/crotonase"/>
    <property type="match status" value="1"/>
</dbReference>
<dbReference type="GO" id="GO:0008236">
    <property type="term" value="F:serine-type peptidase activity"/>
    <property type="evidence" value="ECO:0007669"/>
    <property type="project" value="UniProtKB-KW"/>
</dbReference>
<keyword evidence="2" id="KW-0645">Protease</keyword>
<dbReference type="Pfam" id="PF01343">
    <property type="entry name" value="Peptidase_S49"/>
    <property type="match status" value="1"/>
</dbReference>
<sequence length="281" mass="30140">MSFFGRLIGRGRPVVSVLRFTGPIGMSSRFKPGVTFSSAAPQIDQAFSQSGLKAVALVINSPGGSPVQSAQILQRIRDLAREKDVPVLAFTEDVAASGGYMLALAGDEIFVNEASIIGSIGVVAAGFGFTGLMEKVGIDRRLYTAGENKARLDSFSPQKPEDVTWIENLQAQIHDYFKEIVIDRRGRRLKADAPGLFSGDVWLGRQAVALGLVDAVADMRTLLRQRFGKKVKFRTITARKGLLSGVFGGGGSQASDADAGGYANDLLAAIEARLMWNRFGL</sequence>
<dbReference type="PANTHER" id="PTHR42987:SF8">
    <property type="entry name" value="PROTEINASE"/>
    <property type="match status" value="1"/>
</dbReference>
<name>A0A5A7MPP1_9PROT</name>
<dbReference type="CDD" id="cd07023">
    <property type="entry name" value="S49_Sppa_N_C"/>
    <property type="match status" value="1"/>
</dbReference>
<dbReference type="AlphaFoldDB" id="A0A5A7MPP1"/>
<evidence type="ECO:0000256" key="2">
    <source>
        <dbReference type="ARBA" id="ARBA00022670"/>
    </source>
</evidence>
<comment type="caution">
    <text evidence="6">The sequence shown here is derived from an EMBL/GenBank/DDBJ whole genome shotgun (WGS) entry which is preliminary data.</text>
</comment>
<dbReference type="RefSeq" id="WP_210431512.1">
    <property type="nucleotide sequence ID" value="NZ_BKCL01000004.1"/>
</dbReference>
<dbReference type="EMBL" id="BKCL01000004">
    <property type="protein sequence ID" value="GEQ97816.1"/>
    <property type="molecule type" value="Genomic_DNA"/>
</dbReference>
<dbReference type="Gene3D" id="3.90.226.10">
    <property type="entry name" value="2-enoyl-CoA Hydratase, Chain A, domain 1"/>
    <property type="match status" value="1"/>
</dbReference>
<evidence type="ECO:0000313" key="6">
    <source>
        <dbReference type="EMBL" id="GEQ97816.1"/>
    </source>
</evidence>
<comment type="similarity">
    <text evidence="1">Belongs to the peptidase S49 family.</text>
</comment>
<gene>
    <name evidence="6" type="primary">sohB</name>
    <name evidence="6" type="ORF">JCM17844_14530</name>
</gene>
<evidence type="ECO:0000256" key="3">
    <source>
        <dbReference type="ARBA" id="ARBA00022801"/>
    </source>
</evidence>
<keyword evidence="4" id="KW-0720">Serine protease</keyword>
<evidence type="ECO:0000256" key="1">
    <source>
        <dbReference type="ARBA" id="ARBA00008683"/>
    </source>
</evidence>
<keyword evidence="3" id="KW-0378">Hydrolase</keyword>
<dbReference type="InterPro" id="IPR029045">
    <property type="entry name" value="ClpP/crotonase-like_dom_sf"/>
</dbReference>
<evidence type="ECO:0000313" key="7">
    <source>
        <dbReference type="Proteomes" id="UP000322084"/>
    </source>
</evidence>
<dbReference type="GO" id="GO:0006508">
    <property type="term" value="P:proteolysis"/>
    <property type="evidence" value="ECO:0007669"/>
    <property type="project" value="UniProtKB-KW"/>
</dbReference>
<protein>
    <submittedName>
        <fullName evidence="6">Peptidase S49</fullName>
    </submittedName>
</protein>
<dbReference type="Proteomes" id="UP000322084">
    <property type="component" value="Unassembled WGS sequence"/>
</dbReference>
<proteinExistence type="inferred from homology"/>
<dbReference type="PANTHER" id="PTHR42987">
    <property type="entry name" value="PEPTIDASE S49"/>
    <property type="match status" value="1"/>
</dbReference>
<accession>A0A5A7MPP1</accession>